<sequence length="241" mass="28189">MAQATIQTADEALEEMYIAIREKEGRTYTDKQVAHLPFIDADHKHCREWNMRQRSSSRLMNYLQDMRKPLNIIEVGCGNGWLAAKLADMPNVKVTGLDTNRVEIEQARRVFKRSNLQFIHKGFNRDVFDGKQKFDVIIFAASLQYFPSVRTAISDAFALLNPGGKVHIIDTPFYQKHEAERSALRCRKYYDDMGFASMADHYFHHSISKFNVFKHKILFNPGSFWNRLIKKDSFYWIMLKP</sequence>
<organism evidence="3 4">
    <name type="scientific">Mucilaginibacter pocheonensis</name>
    <dbReference type="NCBI Taxonomy" id="398050"/>
    <lineage>
        <taxon>Bacteria</taxon>
        <taxon>Pseudomonadati</taxon>
        <taxon>Bacteroidota</taxon>
        <taxon>Sphingobacteriia</taxon>
        <taxon>Sphingobacteriales</taxon>
        <taxon>Sphingobacteriaceae</taxon>
        <taxon>Mucilaginibacter</taxon>
    </lineage>
</organism>
<dbReference type="Proteomes" id="UP001247620">
    <property type="component" value="Unassembled WGS sequence"/>
</dbReference>
<name>A0ABU1TD91_9SPHI</name>
<dbReference type="RefSeq" id="WP_310097453.1">
    <property type="nucleotide sequence ID" value="NZ_JAVDUU010000003.1"/>
</dbReference>
<dbReference type="InterPro" id="IPR029063">
    <property type="entry name" value="SAM-dependent_MTases_sf"/>
</dbReference>
<dbReference type="InterPro" id="IPR041698">
    <property type="entry name" value="Methyltransf_25"/>
</dbReference>
<evidence type="ECO:0000256" key="1">
    <source>
        <dbReference type="ARBA" id="ARBA00022679"/>
    </source>
</evidence>
<proteinExistence type="predicted"/>
<dbReference type="Gene3D" id="3.40.50.150">
    <property type="entry name" value="Vaccinia Virus protein VP39"/>
    <property type="match status" value="1"/>
</dbReference>
<dbReference type="Pfam" id="PF13649">
    <property type="entry name" value="Methyltransf_25"/>
    <property type="match status" value="1"/>
</dbReference>
<dbReference type="PANTHER" id="PTHR43861">
    <property type="entry name" value="TRANS-ACONITATE 2-METHYLTRANSFERASE-RELATED"/>
    <property type="match status" value="1"/>
</dbReference>
<dbReference type="CDD" id="cd02440">
    <property type="entry name" value="AdoMet_MTases"/>
    <property type="match status" value="1"/>
</dbReference>
<keyword evidence="4" id="KW-1185">Reference proteome</keyword>
<evidence type="ECO:0000259" key="2">
    <source>
        <dbReference type="Pfam" id="PF13649"/>
    </source>
</evidence>
<dbReference type="EMBL" id="JAVDUU010000003">
    <property type="protein sequence ID" value="MDR6943359.1"/>
    <property type="molecule type" value="Genomic_DNA"/>
</dbReference>
<evidence type="ECO:0000313" key="3">
    <source>
        <dbReference type="EMBL" id="MDR6943359.1"/>
    </source>
</evidence>
<accession>A0ABU1TD91</accession>
<evidence type="ECO:0000313" key="4">
    <source>
        <dbReference type="Proteomes" id="UP001247620"/>
    </source>
</evidence>
<reference evidence="3 4" key="1">
    <citation type="submission" date="2023-07" db="EMBL/GenBank/DDBJ databases">
        <title>Sorghum-associated microbial communities from plants grown in Nebraska, USA.</title>
        <authorList>
            <person name="Schachtman D."/>
        </authorList>
    </citation>
    <scope>NUCLEOTIDE SEQUENCE [LARGE SCALE GENOMIC DNA]</scope>
    <source>
        <strain evidence="3 4">3262</strain>
    </source>
</reference>
<dbReference type="SUPFAM" id="SSF53335">
    <property type="entry name" value="S-adenosyl-L-methionine-dependent methyltransferases"/>
    <property type="match status" value="1"/>
</dbReference>
<keyword evidence="3" id="KW-0830">Ubiquinone</keyword>
<feature type="domain" description="Methyltransferase" evidence="2">
    <location>
        <begin position="72"/>
        <end position="164"/>
    </location>
</feature>
<gene>
    <name evidence="3" type="ORF">J2W55_003212</name>
</gene>
<keyword evidence="1" id="KW-0808">Transferase</keyword>
<protein>
    <submittedName>
        <fullName evidence="3">Ubiquinone/menaquinone biosynthesis C-methylase UbiE</fullName>
    </submittedName>
</protein>
<comment type="caution">
    <text evidence="3">The sequence shown here is derived from an EMBL/GenBank/DDBJ whole genome shotgun (WGS) entry which is preliminary data.</text>
</comment>